<name>A0ABY7TC65_9SPHI</name>
<organism evidence="1 2">
    <name type="scientific">Mucilaginibacter jinjuensis</name>
    <dbReference type="NCBI Taxonomy" id="1176721"/>
    <lineage>
        <taxon>Bacteria</taxon>
        <taxon>Pseudomonadati</taxon>
        <taxon>Bacteroidota</taxon>
        <taxon>Sphingobacteriia</taxon>
        <taxon>Sphingobacteriales</taxon>
        <taxon>Sphingobacteriaceae</taxon>
        <taxon>Mucilaginibacter</taxon>
    </lineage>
</organism>
<reference evidence="1 2" key="1">
    <citation type="submission" date="2023-02" db="EMBL/GenBank/DDBJ databases">
        <title>Genome sequence of Mucilaginibacter jinjuensis strain KACC 16571.</title>
        <authorList>
            <person name="Kim S."/>
            <person name="Heo J."/>
            <person name="Kwon S.-W."/>
        </authorList>
    </citation>
    <scope>NUCLEOTIDE SEQUENCE [LARGE SCALE GENOMIC DNA]</scope>
    <source>
        <strain evidence="1 2">KACC 16571</strain>
    </source>
</reference>
<keyword evidence="2" id="KW-1185">Reference proteome</keyword>
<evidence type="ECO:0000313" key="1">
    <source>
        <dbReference type="EMBL" id="WCT13298.1"/>
    </source>
</evidence>
<accession>A0ABY7TC65</accession>
<dbReference type="EMBL" id="CP117167">
    <property type="protein sequence ID" value="WCT13298.1"/>
    <property type="molecule type" value="Genomic_DNA"/>
</dbReference>
<proteinExistence type="predicted"/>
<gene>
    <name evidence="1" type="ORF">PQO05_05050</name>
</gene>
<sequence length="47" mass="5521">MRTRNPAIQRTNTRTGFAVEIQKAKTQQRVFMAYIAKPEHKPVYQSE</sequence>
<dbReference type="Proteomes" id="UP001216139">
    <property type="component" value="Chromosome"/>
</dbReference>
<dbReference type="RefSeq" id="WP_273631583.1">
    <property type="nucleotide sequence ID" value="NZ_CP117167.1"/>
</dbReference>
<protein>
    <submittedName>
        <fullName evidence="1">Uncharacterized protein</fullName>
    </submittedName>
</protein>
<evidence type="ECO:0000313" key="2">
    <source>
        <dbReference type="Proteomes" id="UP001216139"/>
    </source>
</evidence>